<keyword evidence="9" id="KW-1185">Reference proteome</keyword>
<gene>
    <name evidence="8" type="ORF">C7443_10374</name>
</gene>
<evidence type="ECO:0000256" key="1">
    <source>
        <dbReference type="ARBA" id="ARBA00004141"/>
    </source>
</evidence>
<comment type="subcellular location">
    <subcellularLocation>
        <location evidence="1">Membrane</location>
        <topology evidence="1">Multi-pass membrane protein</topology>
    </subcellularLocation>
</comment>
<accession>A0A317MWN1</accession>
<keyword evidence="5 6" id="KW-0472">Membrane</keyword>
<organism evidence="8 9">
    <name type="scientific">Plasticicumulans acidivorans</name>
    <dbReference type="NCBI Taxonomy" id="886464"/>
    <lineage>
        <taxon>Bacteria</taxon>
        <taxon>Pseudomonadati</taxon>
        <taxon>Pseudomonadota</taxon>
        <taxon>Gammaproteobacteria</taxon>
        <taxon>Candidatus Competibacteraceae</taxon>
        <taxon>Plasticicumulans</taxon>
    </lineage>
</organism>
<dbReference type="InterPro" id="IPR000620">
    <property type="entry name" value="EamA_dom"/>
</dbReference>
<feature type="transmembrane region" description="Helical" evidence="6">
    <location>
        <begin position="73"/>
        <end position="95"/>
    </location>
</feature>
<comment type="caution">
    <text evidence="8">The sequence shown here is derived from an EMBL/GenBank/DDBJ whole genome shotgun (WGS) entry which is preliminary data.</text>
</comment>
<dbReference type="Proteomes" id="UP000246569">
    <property type="component" value="Unassembled WGS sequence"/>
</dbReference>
<feature type="transmembrane region" description="Helical" evidence="6">
    <location>
        <begin position="186"/>
        <end position="204"/>
    </location>
</feature>
<feature type="transmembrane region" description="Helical" evidence="6">
    <location>
        <begin position="127"/>
        <end position="144"/>
    </location>
</feature>
<protein>
    <submittedName>
        <fullName evidence="8">Drug/metabolite transporter (DMT)-like permease</fullName>
    </submittedName>
</protein>
<proteinExistence type="inferred from homology"/>
<evidence type="ECO:0000256" key="3">
    <source>
        <dbReference type="ARBA" id="ARBA00022692"/>
    </source>
</evidence>
<feature type="domain" description="EamA" evidence="7">
    <location>
        <begin position="158"/>
        <end position="287"/>
    </location>
</feature>
<feature type="transmembrane region" description="Helical" evidence="6">
    <location>
        <begin position="101"/>
        <end position="120"/>
    </location>
</feature>
<feature type="transmembrane region" description="Helical" evidence="6">
    <location>
        <begin position="9"/>
        <end position="29"/>
    </location>
</feature>
<name>A0A317MWN1_9GAMM</name>
<dbReference type="InterPro" id="IPR037185">
    <property type="entry name" value="EmrE-like"/>
</dbReference>
<evidence type="ECO:0000256" key="5">
    <source>
        <dbReference type="ARBA" id="ARBA00023136"/>
    </source>
</evidence>
<dbReference type="InterPro" id="IPR050638">
    <property type="entry name" value="AA-Vitamin_Transporters"/>
</dbReference>
<feature type="transmembrane region" description="Helical" evidence="6">
    <location>
        <begin position="41"/>
        <end position="61"/>
    </location>
</feature>
<dbReference type="RefSeq" id="WP_246004574.1">
    <property type="nucleotide sequence ID" value="NZ_QGTJ01000003.1"/>
</dbReference>
<feature type="domain" description="EamA" evidence="7">
    <location>
        <begin position="16"/>
        <end position="143"/>
    </location>
</feature>
<evidence type="ECO:0000313" key="9">
    <source>
        <dbReference type="Proteomes" id="UP000246569"/>
    </source>
</evidence>
<evidence type="ECO:0000256" key="2">
    <source>
        <dbReference type="ARBA" id="ARBA00007362"/>
    </source>
</evidence>
<sequence length="306" mass="31653">MQTPMVSRAWLRPEAVLILATLMWGTSWLPLRHFAEAGLSGMPMVAVSYSLIAVLLLPVLWRERRACAGQPARLLAILLFGGWSNAALICALSLGDDIVRVMLLFYLAPVWGVLGGWLLLGERLGGLRLLALALAVLGAALTLGVDASTFRPLAGVDWLAFSAGLSFALNNLATRAADRVPLASKTAVPLLGCALFASAASLLLEQGVAALPGEVWAQLCAFAILWIGLATVAAQDGVSRLEAGRASVLLVFELIAAVGSAALFGHKPLAAHEWAGGALVCLAALIAARGEAAPAGPAHSSTLSGD</sequence>
<dbReference type="SUPFAM" id="SSF103481">
    <property type="entry name" value="Multidrug resistance efflux transporter EmrE"/>
    <property type="match status" value="2"/>
</dbReference>
<keyword evidence="4 6" id="KW-1133">Transmembrane helix</keyword>
<dbReference type="EMBL" id="QGTJ01000003">
    <property type="protein sequence ID" value="PWV63150.1"/>
    <property type="molecule type" value="Genomic_DNA"/>
</dbReference>
<comment type="similarity">
    <text evidence="2">Belongs to the EamA transporter family.</text>
</comment>
<evidence type="ECO:0000256" key="6">
    <source>
        <dbReference type="SAM" id="Phobius"/>
    </source>
</evidence>
<keyword evidence="3 6" id="KW-0812">Transmembrane</keyword>
<evidence type="ECO:0000256" key="4">
    <source>
        <dbReference type="ARBA" id="ARBA00022989"/>
    </source>
</evidence>
<dbReference type="AlphaFoldDB" id="A0A317MWN1"/>
<evidence type="ECO:0000259" key="7">
    <source>
        <dbReference type="Pfam" id="PF00892"/>
    </source>
</evidence>
<dbReference type="Pfam" id="PF00892">
    <property type="entry name" value="EamA"/>
    <property type="match status" value="2"/>
</dbReference>
<reference evidence="8 9" key="1">
    <citation type="submission" date="2018-05" db="EMBL/GenBank/DDBJ databases">
        <title>Genomic Encyclopedia of Type Strains, Phase IV (KMG-IV): sequencing the most valuable type-strain genomes for metagenomic binning, comparative biology and taxonomic classification.</title>
        <authorList>
            <person name="Goeker M."/>
        </authorList>
    </citation>
    <scope>NUCLEOTIDE SEQUENCE [LARGE SCALE GENOMIC DNA]</scope>
    <source>
        <strain evidence="8 9">DSM 23606</strain>
    </source>
</reference>
<feature type="transmembrane region" description="Helical" evidence="6">
    <location>
        <begin position="216"/>
        <end position="234"/>
    </location>
</feature>
<feature type="transmembrane region" description="Helical" evidence="6">
    <location>
        <begin position="246"/>
        <end position="265"/>
    </location>
</feature>
<dbReference type="GO" id="GO:0016020">
    <property type="term" value="C:membrane"/>
    <property type="evidence" value="ECO:0007669"/>
    <property type="project" value="UniProtKB-SubCell"/>
</dbReference>
<feature type="transmembrane region" description="Helical" evidence="6">
    <location>
        <begin position="156"/>
        <end position="174"/>
    </location>
</feature>
<dbReference type="PANTHER" id="PTHR32322:SF2">
    <property type="entry name" value="EAMA DOMAIN-CONTAINING PROTEIN"/>
    <property type="match status" value="1"/>
</dbReference>
<evidence type="ECO:0000313" key="8">
    <source>
        <dbReference type="EMBL" id="PWV63150.1"/>
    </source>
</evidence>
<dbReference type="PANTHER" id="PTHR32322">
    <property type="entry name" value="INNER MEMBRANE TRANSPORTER"/>
    <property type="match status" value="1"/>
</dbReference>